<name>U2FEX5_9MOLU</name>
<protein>
    <submittedName>
        <fullName evidence="1">Uncharacterized protein</fullName>
    </submittedName>
</protein>
<dbReference type="RefSeq" id="WP_008827043.1">
    <property type="nucleotide sequence ID" value="NZ_AFNU02000010.1"/>
</dbReference>
<dbReference type="Proteomes" id="UP000005707">
    <property type="component" value="Unassembled WGS sequence"/>
</dbReference>
<dbReference type="EMBL" id="AFNU02000010">
    <property type="protein sequence ID" value="ERJ11485.1"/>
    <property type="molecule type" value="Genomic_DNA"/>
</dbReference>
<dbReference type="STRING" id="1033810.HLPCO_002397"/>
<reference evidence="1 2" key="1">
    <citation type="journal article" date="2011" name="J. Bacteriol.">
        <title>Genome sequence of Haloplasma contractile, an unusual contractile bacterium from a deep-sea anoxic brine lake.</title>
        <authorList>
            <person name="Antunes A."/>
            <person name="Alam I."/>
            <person name="El Dorry H."/>
            <person name="Siam R."/>
            <person name="Robertson A."/>
            <person name="Bajic V.B."/>
            <person name="Stingl U."/>
        </authorList>
    </citation>
    <scope>NUCLEOTIDE SEQUENCE [LARGE SCALE GENOMIC DNA]</scope>
    <source>
        <strain evidence="1 2">SSD-17B</strain>
    </source>
</reference>
<accession>U2FEX5</accession>
<dbReference type="AlphaFoldDB" id="U2FEX5"/>
<sequence length="59" mass="7048">MTYKTNERPPHGAYRCIECGTQVKVDEVNYLMPECPFCKSNEYKQVKDDERIKNYKEVK</sequence>
<dbReference type="InParanoid" id="U2FEX5"/>
<gene>
    <name evidence="1" type="ORF">HLPCO_002397</name>
</gene>
<organism evidence="1 2">
    <name type="scientific">Haloplasma contractile SSD-17B</name>
    <dbReference type="NCBI Taxonomy" id="1033810"/>
    <lineage>
        <taxon>Bacteria</taxon>
        <taxon>Bacillati</taxon>
        <taxon>Mycoplasmatota</taxon>
        <taxon>Mollicutes</taxon>
        <taxon>Haloplasmatales</taxon>
        <taxon>Haloplasmataceae</taxon>
        <taxon>Haloplasma</taxon>
    </lineage>
</organism>
<comment type="caution">
    <text evidence="1">The sequence shown here is derived from an EMBL/GenBank/DDBJ whole genome shotgun (WGS) entry which is preliminary data.</text>
</comment>
<evidence type="ECO:0000313" key="2">
    <source>
        <dbReference type="Proteomes" id="UP000005707"/>
    </source>
</evidence>
<reference evidence="1 2" key="2">
    <citation type="journal article" date="2013" name="PLoS ONE">
        <title>INDIGO - INtegrated Data Warehouse of MIcrobial GenOmes with Examples from the Red Sea Extremophiles.</title>
        <authorList>
            <person name="Alam I."/>
            <person name="Antunes A."/>
            <person name="Kamau A.A."/>
            <person name="Ba Alawi W."/>
            <person name="Kalkatawi M."/>
            <person name="Stingl U."/>
            <person name="Bajic V.B."/>
        </authorList>
    </citation>
    <scope>NUCLEOTIDE SEQUENCE [LARGE SCALE GENOMIC DNA]</scope>
    <source>
        <strain evidence="1 2">SSD-17B</strain>
    </source>
</reference>
<evidence type="ECO:0000313" key="1">
    <source>
        <dbReference type="EMBL" id="ERJ11485.1"/>
    </source>
</evidence>
<keyword evidence="2" id="KW-1185">Reference proteome</keyword>
<proteinExistence type="predicted"/>
<dbReference type="OrthoDB" id="3174978at2"/>